<dbReference type="Pfam" id="PF00015">
    <property type="entry name" value="MCPsignal"/>
    <property type="match status" value="1"/>
</dbReference>
<gene>
    <name evidence="3" type="primary">yfmS_3</name>
    <name evidence="3" type="ORF">SDC9_15143</name>
</gene>
<dbReference type="InterPro" id="IPR051310">
    <property type="entry name" value="MCP_chemotaxis"/>
</dbReference>
<proteinExistence type="predicted"/>
<name>A0A644TT28_9ZZZZ</name>
<dbReference type="PROSITE" id="PS50111">
    <property type="entry name" value="CHEMOTAXIS_TRANSDUC_2"/>
    <property type="match status" value="1"/>
</dbReference>
<dbReference type="Gene3D" id="1.10.287.950">
    <property type="entry name" value="Methyl-accepting chemotaxis protein"/>
    <property type="match status" value="1"/>
</dbReference>
<dbReference type="InterPro" id="IPR004089">
    <property type="entry name" value="MCPsignal_dom"/>
</dbReference>
<protein>
    <submittedName>
        <fullName evidence="3">Putative sensory transducer protein YfmS</fullName>
    </submittedName>
</protein>
<evidence type="ECO:0000256" key="1">
    <source>
        <dbReference type="ARBA" id="ARBA00022500"/>
    </source>
</evidence>
<dbReference type="GO" id="GO:0007165">
    <property type="term" value="P:signal transduction"/>
    <property type="evidence" value="ECO:0007669"/>
    <property type="project" value="InterPro"/>
</dbReference>
<dbReference type="SMART" id="SM00283">
    <property type="entry name" value="MA"/>
    <property type="match status" value="1"/>
</dbReference>
<feature type="domain" description="Methyl-accepting transducer" evidence="2">
    <location>
        <begin position="105"/>
        <end position="285"/>
    </location>
</feature>
<dbReference type="GO" id="GO:0004888">
    <property type="term" value="F:transmembrane signaling receptor activity"/>
    <property type="evidence" value="ECO:0007669"/>
    <property type="project" value="TreeGrafter"/>
</dbReference>
<dbReference type="SUPFAM" id="SSF58104">
    <property type="entry name" value="Methyl-accepting chemotaxis protein (MCP) signaling domain"/>
    <property type="match status" value="1"/>
</dbReference>
<organism evidence="3">
    <name type="scientific">bioreactor metagenome</name>
    <dbReference type="NCBI Taxonomy" id="1076179"/>
    <lineage>
        <taxon>unclassified sequences</taxon>
        <taxon>metagenomes</taxon>
        <taxon>ecological metagenomes</taxon>
    </lineage>
</organism>
<accession>A0A644TT28</accession>
<evidence type="ECO:0000259" key="2">
    <source>
        <dbReference type="PROSITE" id="PS50111"/>
    </source>
</evidence>
<dbReference type="PANTHER" id="PTHR43531:SF11">
    <property type="entry name" value="METHYL-ACCEPTING CHEMOTAXIS PROTEIN 3"/>
    <property type="match status" value="1"/>
</dbReference>
<evidence type="ECO:0000313" key="3">
    <source>
        <dbReference type="EMBL" id="MPL69402.1"/>
    </source>
</evidence>
<dbReference type="PANTHER" id="PTHR43531">
    <property type="entry name" value="PROTEIN ICFG"/>
    <property type="match status" value="1"/>
</dbReference>
<dbReference type="GO" id="GO:0006935">
    <property type="term" value="P:chemotaxis"/>
    <property type="evidence" value="ECO:0007669"/>
    <property type="project" value="UniProtKB-KW"/>
</dbReference>
<dbReference type="AlphaFoldDB" id="A0A644TT28"/>
<reference evidence="3" key="1">
    <citation type="submission" date="2019-08" db="EMBL/GenBank/DDBJ databases">
        <authorList>
            <person name="Kucharzyk K."/>
            <person name="Murdoch R.W."/>
            <person name="Higgins S."/>
            <person name="Loffler F."/>
        </authorList>
    </citation>
    <scope>NUCLEOTIDE SEQUENCE</scope>
</reference>
<sequence length="285" mass="30911">MQTDSSQQSDDILNRYIEVFPCLTELFSGDVGVAVTDREKYLLYKPGKELDLRIPAGTLLKTNTAVYQAIQQGRRTITRGDKAVFGLPYIAMALPIYHDKHVIGAAVIIQSTEQQNAMKEMAAQLMDSISVLASTTEEISAQSEEISGVSQTLVRMAQESQSRLKETDQVVRLIRDIASQTNLLGLNAAIEAARVGEQGRGFGVVAEEIRKLAGSSADSIQKIDRIISTNRADSQNMYQQMEQIGAAISQIAMAISHVSGAVQQASVMSSELDGLADSISADKNE</sequence>
<dbReference type="EMBL" id="VSSQ01000046">
    <property type="protein sequence ID" value="MPL69402.1"/>
    <property type="molecule type" value="Genomic_DNA"/>
</dbReference>
<dbReference type="GO" id="GO:0005886">
    <property type="term" value="C:plasma membrane"/>
    <property type="evidence" value="ECO:0007669"/>
    <property type="project" value="TreeGrafter"/>
</dbReference>
<keyword evidence="1" id="KW-0145">Chemotaxis</keyword>
<comment type="caution">
    <text evidence="3">The sequence shown here is derived from an EMBL/GenBank/DDBJ whole genome shotgun (WGS) entry which is preliminary data.</text>
</comment>